<feature type="compositionally biased region" description="Low complexity" evidence="6">
    <location>
        <begin position="40"/>
        <end position="66"/>
    </location>
</feature>
<dbReference type="AlphaFoldDB" id="A0A3M0G206"/>
<dbReference type="PROSITE" id="PS50059">
    <property type="entry name" value="FKBP_PPIASE"/>
    <property type="match status" value="2"/>
</dbReference>
<dbReference type="SUPFAM" id="SSF54534">
    <property type="entry name" value="FKBP-like"/>
    <property type="match status" value="2"/>
</dbReference>
<comment type="caution">
    <text evidence="9">The sequence shown here is derived from an EMBL/GenBank/DDBJ whole genome shotgun (WGS) entry which is preliminary data.</text>
</comment>
<organism evidence="9 10">
    <name type="scientific">Tessaracoccus antarcticus</name>
    <dbReference type="NCBI Taxonomy" id="2479848"/>
    <lineage>
        <taxon>Bacteria</taxon>
        <taxon>Bacillati</taxon>
        <taxon>Actinomycetota</taxon>
        <taxon>Actinomycetes</taxon>
        <taxon>Propionibacteriales</taxon>
        <taxon>Propionibacteriaceae</taxon>
        <taxon>Tessaracoccus</taxon>
    </lineage>
</organism>
<dbReference type="InterPro" id="IPR046357">
    <property type="entry name" value="PPIase_dom_sf"/>
</dbReference>
<evidence type="ECO:0000256" key="4">
    <source>
        <dbReference type="ARBA" id="ARBA00023235"/>
    </source>
</evidence>
<gene>
    <name evidence="9" type="ORF">EAX62_12920</name>
</gene>
<feature type="domain" description="PPIase FKBP-type" evidence="8">
    <location>
        <begin position="256"/>
        <end position="340"/>
    </location>
</feature>
<dbReference type="PANTHER" id="PTHR45779:SF7">
    <property type="entry name" value="PEPTIDYLPROLYL ISOMERASE"/>
    <property type="match status" value="1"/>
</dbReference>
<dbReference type="EMBL" id="REFW01000003">
    <property type="protein sequence ID" value="RMB58990.1"/>
    <property type="molecule type" value="Genomic_DNA"/>
</dbReference>
<keyword evidence="10" id="KW-1185">Reference proteome</keyword>
<evidence type="ECO:0000256" key="2">
    <source>
        <dbReference type="ARBA" id="ARBA00013194"/>
    </source>
</evidence>
<evidence type="ECO:0000256" key="6">
    <source>
        <dbReference type="SAM" id="MobiDB-lite"/>
    </source>
</evidence>
<dbReference type="EC" id="5.2.1.8" evidence="2 5"/>
<keyword evidence="3 5" id="KW-0697">Rotamase</keyword>
<evidence type="ECO:0000256" key="5">
    <source>
        <dbReference type="PROSITE-ProRule" id="PRU00277"/>
    </source>
</evidence>
<evidence type="ECO:0000259" key="8">
    <source>
        <dbReference type="PROSITE" id="PS50059"/>
    </source>
</evidence>
<feature type="region of interest" description="Disordered" evidence="6">
    <location>
        <begin position="33"/>
        <end position="73"/>
    </location>
</feature>
<dbReference type="Proteomes" id="UP000275256">
    <property type="component" value="Unassembled WGS sequence"/>
</dbReference>
<dbReference type="InterPro" id="IPR001179">
    <property type="entry name" value="PPIase_FKBP_dom"/>
</dbReference>
<dbReference type="PANTHER" id="PTHR45779">
    <property type="entry name" value="PEPTIDYLPROLYL ISOMERASE"/>
    <property type="match status" value="1"/>
</dbReference>
<keyword evidence="4 5" id="KW-0413">Isomerase</keyword>
<evidence type="ECO:0000256" key="3">
    <source>
        <dbReference type="ARBA" id="ARBA00023110"/>
    </source>
</evidence>
<keyword evidence="7" id="KW-0732">Signal</keyword>
<protein>
    <recommendedName>
        <fullName evidence="2 5">peptidylprolyl isomerase</fullName>
        <ecNumber evidence="2 5">5.2.1.8</ecNumber>
    </recommendedName>
</protein>
<name>A0A3M0G206_9ACTN</name>
<dbReference type="Pfam" id="PF00254">
    <property type="entry name" value="FKBP_C"/>
    <property type="match status" value="2"/>
</dbReference>
<dbReference type="GO" id="GO:0003755">
    <property type="term" value="F:peptidyl-prolyl cis-trans isomerase activity"/>
    <property type="evidence" value="ECO:0007669"/>
    <property type="project" value="UniProtKB-KW"/>
</dbReference>
<proteinExistence type="predicted"/>
<evidence type="ECO:0000256" key="7">
    <source>
        <dbReference type="SAM" id="SignalP"/>
    </source>
</evidence>
<dbReference type="InterPro" id="IPR044609">
    <property type="entry name" value="FKBP2/11"/>
</dbReference>
<sequence length="343" mass="35331">MPPVRFSSIAPRLAVASLVAAVGLGLSSCGTATTTPEPGASESMVAPASPSAEVSASPSASASPLPSITPSTDLSAITVSDTDKPEVTVKAPWGIDKTQAKVLRPGGEQKLTENSTVTLNYVGINGRTGKTFDSSYDRGAPATFQLQQVVPGFAKGLTGQSIGSRVLIAMPSEDGYADGNPGAEIEKGDSILFVVDIISANFEDATGAVVAPVAGLPTVVLTAGKPELTIPAGATLPTELVVQPLIKGSGAPITAEDTIQVKYRSWDWATGKLVEDAWQPQQGPLNTLIEGWKKGLPGQTTGSRLMLVVPPEMGYPDGNTDMGLEAGQTLVYVIDVLYATKEG</sequence>
<evidence type="ECO:0000313" key="10">
    <source>
        <dbReference type="Proteomes" id="UP000275256"/>
    </source>
</evidence>
<dbReference type="PROSITE" id="PS51257">
    <property type="entry name" value="PROKAR_LIPOPROTEIN"/>
    <property type="match status" value="1"/>
</dbReference>
<feature type="signal peptide" evidence="7">
    <location>
        <begin position="1"/>
        <end position="32"/>
    </location>
</feature>
<feature type="domain" description="PPIase FKBP-type" evidence="8">
    <location>
        <begin position="114"/>
        <end position="201"/>
    </location>
</feature>
<feature type="chain" id="PRO_5018039618" description="peptidylprolyl isomerase" evidence="7">
    <location>
        <begin position="33"/>
        <end position="343"/>
    </location>
</feature>
<comment type="catalytic activity">
    <reaction evidence="1 5">
        <text>[protein]-peptidylproline (omega=180) = [protein]-peptidylproline (omega=0)</text>
        <dbReference type="Rhea" id="RHEA:16237"/>
        <dbReference type="Rhea" id="RHEA-COMP:10747"/>
        <dbReference type="Rhea" id="RHEA-COMP:10748"/>
        <dbReference type="ChEBI" id="CHEBI:83833"/>
        <dbReference type="ChEBI" id="CHEBI:83834"/>
        <dbReference type="EC" id="5.2.1.8"/>
    </reaction>
</comment>
<accession>A0A3M0G206</accession>
<dbReference type="OrthoDB" id="25996at2"/>
<evidence type="ECO:0000313" key="9">
    <source>
        <dbReference type="EMBL" id="RMB58990.1"/>
    </source>
</evidence>
<evidence type="ECO:0000256" key="1">
    <source>
        <dbReference type="ARBA" id="ARBA00000971"/>
    </source>
</evidence>
<reference evidence="9 10" key="1">
    <citation type="submission" date="2018-10" db="EMBL/GenBank/DDBJ databases">
        <title>Tessaracoccus antarcticuss sp. nov., isolated from sediment.</title>
        <authorList>
            <person name="Zhou L.Y."/>
            <person name="Du Z.J."/>
        </authorList>
    </citation>
    <scope>NUCLEOTIDE SEQUENCE [LARGE SCALE GENOMIC DNA]</scope>
    <source>
        <strain evidence="9 10">JDX10</strain>
    </source>
</reference>
<dbReference type="Gene3D" id="3.10.50.40">
    <property type="match status" value="2"/>
</dbReference>